<keyword evidence="3" id="KW-1185">Reference proteome</keyword>
<reference evidence="2" key="1">
    <citation type="submission" date="2020-11" db="EMBL/GenBank/DDBJ databases">
        <authorList>
            <person name="Tran Van P."/>
        </authorList>
    </citation>
    <scope>NUCLEOTIDE SEQUENCE</scope>
</reference>
<dbReference type="InterPro" id="IPR036034">
    <property type="entry name" value="PDZ_sf"/>
</dbReference>
<dbReference type="EMBL" id="CAJPEX010019667">
    <property type="protein sequence ID" value="CAG0925834.1"/>
    <property type="molecule type" value="Genomic_DNA"/>
</dbReference>
<organism evidence="2">
    <name type="scientific">Notodromas monacha</name>
    <dbReference type="NCBI Taxonomy" id="399045"/>
    <lineage>
        <taxon>Eukaryota</taxon>
        <taxon>Metazoa</taxon>
        <taxon>Ecdysozoa</taxon>
        <taxon>Arthropoda</taxon>
        <taxon>Crustacea</taxon>
        <taxon>Oligostraca</taxon>
        <taxon>Ostracoda</taxon>
        <taxon>Podocopa</taxon>
        <taxon>Podocopida</taxon>
        <taxon>Cypridocopina</taxon>
        <taxon>Cypridoidea</taxon>
        <taxon>Cyprididae</taxon>
        <taxon>Notodromas</taxon>
    </lineage>
</organism>
<dbReference type="SMART" id="SM00228">
    <property type="entry name" value="PDZ"/>
    <property type="match status" value="1"/>
</dbReference>
<dbReference type="SUPFAM" id="SSF50156">
    <property type="entry name" value="PDZ domain-like"/>
    <property type="match status" value="1"/>
</dbReference>
<dbReference type="PROSITE" id="PS50106">
    <property type="entry name" value="PDZ"/>
    <property type="match status" value="1"/>
</dbReference>
<dbReference type="OrthoDB" id="6270329at2759"/>
<dbReference type="EMBL" id="OA901704">
    <property type="protein sequence ID" value="CAD7285682.1"/>
    <property type="molecule type" value="Genomic_DNA"/>
</dbReference>
<evidence type="ECO:0000313" key="2">
    <source>
        <dbReference type="EMBL" id="CAD7285682.1"/>
    </source>
</evidence>
<dbReference type="Pfam" id="PF00595">
    <property type="entry name" value="PDZ"/>
    <property type="match status" value="1"/>
</dbReference>
<proteinExistence type="predicted"/>
<dbReference type="AlphaFoldDB" id="A0A7R9C4Z6"/>
<dbReference type="Gene3D" id="2.30.42.10">
    <property type="match status" value="1"/>
</dbReference>
<name>A0A7R9C4Z6_9CRUS</name>
<dbReference type="Proteomes" id="UP000678499">
    <property type="component" value="Unassembled WGS sequence"/>
</dbReference>
<feature type="domain" description="PDZ" evidence="1">
    <location>
        <begin position="4"/>
        <end position="87"/>
    </location>
</feature>
<gene>
    <name evidence="2" type="ORF">NMOB1V02_LOCUS13284</name>
</gene>
<sequence length="109" mass="12334">MLKTFRLVREEDDLRPWGLLISERDDKVFYVACMPYISIVAQSGLILEGDRLLQINGRNLSGLGFCDVLEAINSNRNVLEVLLSREVLEEDIVGKGRKIVENESVVQEA</sequence>
<accession>A0A7R9C4Z6</accession>
<evidence type="ECO:0000313" key="3">
    <source>
        <dbReference type="Proteomes" id="UP000678499"/>
    </source>
</evidence>
<dbReference type="InterPro" id="IPR001478">
    <property type="entry name" value="PDZ"/>
</dbReference>
<protein>
    <recommendedName>
        <fullName evidence="1">PDZ domain-containing protein</fullName>
    </recommendedName>
</protein>
<evidence type="ECO:0000259" key="1">
    <source>
        <dbReference type="PROSITE" id="PS50106"/>
    </source>
</evidence>